<keyword evidence="3" id="KW-1185">Reference proteome</keyword>
<accession>A0A8X7Y3Z4</accession>
<feature type="region of interest" description="Disordered" evidence="1">
    <location>
        <begin position="143"/>
        <end position="221"/>
    </location>
</feature>
<dbReference type="OrthoDB" id="639110at2759"/>
<sequence>MLQKGEEEDEKREEAIASNPSLQPNFKPKRVTQDQLSKLQWVISLLCKDGRVRILHRLLVRLACSYELFSHEVVDLSSKKCKGIAEGIVVKDMHSLADCGLHLVSYLLSIIKGEPFFLMESHDGVLGMCGVELHKRRLQIKSKIHKKSKDGTSKSHGKDLKNKDTGTNIEDSGAPDLKPLDDNASFSTPQENVSAHHSEKKRQKLHWGLDTKERWERKANM</sequence>
<reference evidence="2" key="1">
    <citation type="journal article" date="2020" name="bioRxiv">
        <title>Hybrid origin of Populus tomentosa Carr. identified through genome sequencing and phylogenomic analysis.</title>
        <authorList>
            <person name="An X."/>
            <person name="Gao K."/>
            <person name="Chen Z."/>
            <person name="Li J."/>
            <person name="Yang X."/>
            <person name="Yang X."/>
            <person name="Zhou J."/>
            <person name="Guo T."/>
            <person name="Zhao T."/>
            <person name="Huang S."/>
            <person name="Miao D."/>
            <person name="Khan W.U."/>
            <person name="Rao P."/>
            <person name="Ye M."/>
            <person name="Lei B."/>
            <person name="Liao W."/>
            <person name="Wang J."/>
            <person name="Ji L."/>
            <person name="Li Y."/>
            <person name="Guo B."/>
            <person name="Mustafa N.S."/>
            <person name="Li S."/>
            <person name="Yun Q."/>
            <person name="Keller S.R."/>
            <person name="Mao J."/>
            <person name="Zhang R."/>
            <person name="Strauss S.H."/>
        </authorList>
    </citation>
    <scope>NUCLEOTIDE SEQUENCE</scope>
    <source>
        <strain evidence="2">GM15</strain>
        <tissue evidence="2">Leaf</tissue>
    </source>
</reference>
<comment type="caution">
    <text evidence="2">The sequence shown here is derived from an EMBL/GenBank/DDBJ whole genome shotgun (WGS) entry which is preliminary data.</text>
</comment>
<evidence type="ECO:0000313" key="2">
    <source>
        <dbReference type="EMBL" id="KAG6741992.1"/>
    </source>
</evidence>
<feature type="region of interest" description="Disordered" evidence="1">
    <location>
        <begin position="1"/>
        <end position="29"/>
    </location>
</feature>
<dbReference type="PANTHER" id="PTHR14386:SF2">
    <property type="entry name" value="PROTEIN FAM204A"/>
    <property type="match status" value="1"/>
</dbReference>
<proteinExistence type="predicted"/>
<dbReference type="EMBL" id="JAAWWB010000034">
    <property type="protein sequence ID" value="KAG6741992.1"/>
    <property type="molecule type" value="Genomic_DNA"/>
</dbReference>
<feature type="compositionally biased region" description="Basic and acidic residues" evidence="1">
    <location>
        <begin position="207"/>
        <end position="221"/>
    </location>
</feature>
<protein>
    <submittedName>
        <fullName evidence="2">Uncharacterized protein</fullName>
    </submittedName>
</protein>
<feature type="compositionally biased region" description="Polar residues" evidence="1">
    <location>
        <begin position="184"/>
        <end position="195"/>
    </location>
</feature>
<evidence type="ECO:0000256" key="1">
    <source>
        <dbReference type="SAM" id="MobiDB-lite"/>
    </source>
</evidence>
<evidence type="ECO:0000313" key="3">
    <source>
        <dbReference type="Proteomes" id="UP000886885"/>
    </source>
</evidence>
<feature type="compositionally biased region" description="Basic and acidic residues" evidence="1">
    <location>
        <begin position="149"/>
        <end position="164"/>
    </location>
</feature>
<feature type="compositionally biased region" description="Acidic residues" evidence="1">
    <location>
        <begin position="1"/>
        <end position="11"/>
    </location>
</feature>
<dbReference type="InterPro" id="IPR037690">
    <property type="entry name" value="FAM204A"/>
</dbReference>
<dbReference type="PANTHER" id="PTHR14386">
    <property type="entry name" value="PROTEIN FAM204A"/>
    <property type="match status" value="1"/>
</dbReference>
<dbReference type="AlphaFoldDB" id="A0A8X7Y3Z4"/>
<gene>
    <name evidence="2" type="ORF">POTOM_055274</name>
</gene>
<organism evidence="2 3">
    <name type="scientific">Populus tomentosa</name>
    <name type="common">Chinese white poplar</name>
    <dbReference type="NCBI Taxonomy" id="118781"/>
    <lineage>
        <taxon>Eukaryota</taxon>
        <taxon>Viridiplantae</taxon>
        <taxon>Streptophyta</taxon>
        <taxon>Embryophyta</taxon>
        <taxon>Tracheophyta</taxon>
        <taxon>Spermatophyta</taxon>
        <taxon>Magnoliopsida</taxon>
        <taxon>eudicotyledons</taxon>
        <taxon>Gunneridae</taxon>
        <taxon>Pentapetalae</taxon>
        <taxon>rosids</taxon>
        <taxon>fabids</taxon>
        <taxon>Malpighiales</taxon>
        <taxon>Salicaceae</taxon>
        <taxon>Saliceae</taxon>
        <taxon>Populus</taxon>
    </lineage>
</organism>
<name>A0A8X7Y3Z4_POPTO</name>
<dbReference type="Proteomes" id="UP000886885">
    <property type="component" value="Chromosome 17D"/>
</dbReference>